<reference evidence="1 2" key="1">
    <citation type="submission" date="2023-08" db="EMBL/GenBank/DDBJ databases">
        <title>New molecular markers tilS and rpoB for phylogenetic and monitoring studies of the genus Thiothrix biodiversity.</title>
        <authorList>
            <person name="Ravin N.V."/>
            <person name="Smolyakov D."/>
            <person name="Markov N.D."/>
            <person name="Beletsky A.V."/>
            <person name="Mardanov A.V."/>
            <person name="Rudenko T.S."/>
            <person name="Grabovich M.Y."/>
        </authorList>
    </citation>
    <scope>NUCLEOTIDE SEQUENCE [LARGE SCALE GENOMIC DNA]</scope>
    <source>
        <strain evidence="1 2">MK1</strain>
    </source>
</reference>
<gene>
    <name evidence="1" type="ORF">RCF98_15720</name>
</gene>
<sequence length="435" mass="51629">MLGLFKKHLPLPVKQALRPIKQKTVDSWQKKWLFQHMRKKHQEILKGLKGKEQIRVVFLAIHKSVWKVDPVFKKMLADPYFEPLILVCPYTSFSDERMREEMEDAYNYFFEKGYPVQKSLKSDGSWVKLEEVNPDIVFFTNPHNLTLPEYYDKAYKNYLSCYVPYHHEIGSYGDNIAQYDQVFHNAMWLIFSSNESSYDMFKKKSTNKAKNVILTGYPAMESILEKLDTQEYLDKWKSNDNRVRIIWAPHHTIDSPELPYSNFIKYAMNFKEMAVLYQNQVTWSFKPHPILKTKLYNHPEWGKEKTDEYYLFWKNKSYTQLDEGEYSDLFCSSTAMIHDSGSFLAEYLYLKKPVLYMLTQENNDQYFSPFGIKALKSCRHAREFNQIVDFIDDLVNKSAEINSYHGKFLENETLPYFINSKPSDRIINCIFTSLT</sequence>
<organism evidence="1 2">
    <name type="scientific">Thiothrix lacustris</name>
    <dbReference type="NCBI Taxonomy" id="525917"/>
    <lineage>
        <taxon>Bacteria</taxon>
        <taxon>Pseudomonadati</taxon>
        <taxon>Pseudomonadota</taxon>
        <taxon>Gammaproteobacteria</taxon>
        <taxon>Thiotrichales</taxon>
        <taxon>Thiotrichaceae</taxon>
        <taxon>Thiothrix</taxon>
    </lineage>
</organism>
<dbReference type="Gene3D" id="3.40.50.12580">
    <property type="match status" value="1"/>
</dbReference>
<dbReference type="RefSeq" id="WP_308894853.1">
    <property type="nucleotide sequence ID" value="NZ_CP133218.1"/>
</dbReference>
<proteinExistence type="predicted"/>
<dbReference type="SUPFAM" id="SSF53756">
    <property type="entry name" value="UDP-Glycosyltransferase/glycogen phosphorylase"/>
    <property type="match status" value="1"/>
</dbReference>
<dbReference type="InterPro" id="IPR007554">
    <property type="entry name" value="Glycerophosphate_synth"/>
</dbReference>
<name>A0ABY9MRE9_9GAMM</name>
<evidence type="ECO:0000313" key="1">
    <source>
        <dbReference type="EMBL" id="WML90406.1"/>
    </source>
</evidence>
<keyword evidence="2" id="KW-1185">Reference proteome</keyword>
<accession>A0ABY9MRE9</accession>
<evidence type="ECO:0000313" key="2">
    <source>
        <dbReference type="Proteomes" id="UP001236657"/>
    </source>
</evidence>
<dbReference type="Proteomes" id="UP001236657">
    <property type="component" value="Chromosome"/>
</dbReference>
<protein>
    <submittedName>
        <fullName evidence="1">CDP-glycerol glycerophosphotransferase family protein</fullName>
    </submittedName>
</protein>
<dbReference type="EMBL" id="CP133218">
    <property type="protein sequence ID" value="WML90406.1"/>
    <property type="molecule type" value="Genomic_DNA"/>
</dbReference>
<dbReference type="Pfam" id="PF04464">
    <property type="entry name" value="Glyphos_transf"/>
    <property type="match status" value="1"/>
</dbReference>
<dbReference type="InterPro" id="IPR043148">
    <property type="entry name" value="TagF_C"/>
</dbReference>